<gene>
    <name evidence="1" type="ORF">C1280_26925</name>
</gene>
<evidence type="ECO:0000313" key="2">
    <source>
        <dbReference type="Proteomes" id="UP000245802"/>
    </source>
</evidence>
<organism evidence="1 2">
    <name type="scientific">Gemmata obscuriglobus</name>
    <dbReference type="NCBI Taxonomy" id="114"/>
    <lineage>
        <taxon>Bacteria</taxon>
        <taxon>Pseudomonadati</taxon>
        <taxon>Planctomycetota</taxon>
        <taxon>Planctomycetia</taxon>
        <taxon>Gemmatales</taxon>
        <taxon>Gemmataceae</taxon>
        <taxon>Gemmata</taxon>
    </lineage>
</organism>
<protein>
    <submittedName>
        <fullName evidence="1">Uncharacterized protein</fullName>
    </submittedName>
</protein>
<name>A0A2Z3H3D9_9BACT</name>
<keyword evidence="2" id="KW-1185">Reference proteome</keyword>
<dbReference type="KEGG" id="gog:C1280_26925"/>
<sequence length="312" mass="34663">MSVVSANMTWTGRGGTDTFTRQRTYREQWEVITDNPLDDEEIVVGTAALVGLPRLGQPHPRFPFAVCVEIEAAQSEESPFHWLVSIKYDSNPSLPNGTSPEGAGQSPADIPENPLLRPVTWEVSFETTTEVAREWRVITAGNLAANFTPVRNSAKLPFDPGLQIEVARPVWRLTRNIPYISGEQLLKFENAINDRMWRGIPKWCAKVRGTRAGSKYENGVAFVEFAVEVALKNETWIPEVLDAGMMELVQLPTTPDGQHPVTWRAMRGPYGEDGPFPLDGQGRKLAADAEPVFLRGLPRSLQLQNFTALLGI</sequence>
<evidence type="ECO:0000313" key="1">
    <source>
        <dbReference type="EMBL" id="AWM40278.1"/>
    </source>
</evidence>
<dbReference type="RefSeq" id="WP_010034368.1">
    <property type="nucleotide sequence ID" value="NZ_CP025958.1"/>
</dbReference>
<dbReference type="OrthoDB" id="300417at2"/>
<dbReference type="AlphaFoldDB" id="A0A2Z3H3D9"/>
<reference evidence="1 2" key="1">
    <citation type="submission" date="2018-01" db="EMBL/GenBank/DDBJ databases">
        <title>G. obscuriglobus.</title>
        <authorList>
            <person name="Franke J."/>
            <person name="Blomberg W."/>
            <person name="Selmecki A."/>
        </authorList>
    </citation>
    <scope>NUCLEOTIDE SEQUENCE [LARGE SCALE GENOMIC DNA]</scope>
    <source>
        <strain evidence="1 2">DSM 5831</strain>
    </source>
</reference>
<dbReference type="Proteomes" id="UP000245802">
    <property type="component" value="Chromosome"/>
</dbReference>
<accession>A0A2Z3H3D9</accession>
<dbReference type="EMBL" id="CP025958">
    <property type="protein sequence ID" value="AWM40278.1"/>
    <property type="molecule type" value="Genomic_DNA"/>
</dbReference>
<proteinExistence type="predicted"/>